<protein>
    <submittedName>
        <fullName evidence="1">DUF2442 domain-containing protein</fullName>
    </submittedName>
</protein>
<organism evidence="1">
    <name type="scientific">Bellilinea caldifistulae</name>
    <dbReference type="NCBI Taxonomy" id="360411"/>
    <lineage>
        <taxon>Bacteria</taxon>
        <taxon>Bacillati</taxon>
        <taxon>Chloroflexota</taxon>
        <taxon>Anaerolineae</taxon>
        <taxon>Anaerolineales</taxon>
        <taxon>Anaerolineaceae</taxon>
        <taxon>Bellilinea</taxon>
    </lineage>
</organism>
<sequence length="99" mass="11428">MNTLVGEIERARAQAVKVTDDMLTIELIDGRIISVPLTWYPRLWYGTPSERAHFEIIGDGEYIHWPELDEDLSVSGMLAGRRSMENPESLKKWLAERQK</sequence>
<accession>A0A7C4Q2J2</accession>
<name>A0A7C4Q2J2_9CHLR</name>
<evidence type="ECO:0000313" key="1">
    <source>
        <dbReference type="EMBL" id="HGS87911.1"/>
    </source>
</evidence>
<proteinExistence type="predicted"/>
<dbReference type="AlphaFoldDB" id="A0A7C4Q2J2"/>
<dbReference type="InterPro" id="IPR018841">
    <property type="entry name" value="DUF2442"/>
</dbReference>
<dbReference type="Gene3D" id="3.30.2020.40">
    <property type="entry name" value="Uncharacterised protein PF10387, DUF2442"/>
    <property type="match status" value="1"/>
</dbReference>
<comment type="caution">
    <text evidence="1">The sequence shown here is derived from an EMBL/GenBank/DDBJ whole genome shotgun (WGS) entry which is preliminary data.</text>
</comment>
<dbReference type="Pfam" id="PF10387">
    <property type="entry name" value="DUF2442"/>
    <property type="match status" value="1"/>
</dbReference>
<reference evidence="1" key="1">
    <citation type="journal article" date="2020" name="mSystems">
        <title>Genome- and Community-Level Interaction Insights into Carbon Utilization and Element Cycling Functions of Hydrothermarchaeota in Hydrothermal Sediment.</title>
        <authorList>
            <person name="Zhou Z."/>
            <person name="Liu Y."/>
            <person name="Xu W."/>
            <person name="Pan J."/>
            <person name="Luo Z.H."/>
            <person name="Li M."/>
        </authorList>
    </citation>
    <scope>NUCLEOTIDE SEQUENCE [LARGE SCALE GENOMIC DNA]</scope>
    <source>
        <strain evidence="1">SpSt-556</strain>
    </source>
</reference>
<dbReference type="EMBL" id="DSXR01000097">
    <property type="protein sequence ID" value="HGS87911.1"/>
    <property type="molecule type" value="Genomic_DNA"/>
</dbReference>
<gene>
    <name evidence="1" type="ORF">ENT17_09865</name>
</gene>